<dbReference type="GO" id="GO:0004601">
    <property type="term" value="F:peroxidase activity"/>
    <property type="evidence" value="ECO:0007669"/>
    <property type="project" value="UniProtKB-KW"/>
</dbReference>
<dbReference type="Pfam" id="PF03150">
    <property type="entry name" value="CCP_MauG"/>
    <property type="match status" value="1"/>
</dbReference>
<dbReference type="Gene3D" id="1.10.760.10">
    <property type="entry name" value="Cytochrome c-like domain"/>
    <property type="match status" value="2"/>
</dbReference>
<dbReference type="PROSITE" id="PS51257">
    <property type="entry name" value="PROKAR_LIPOPROTEIN"/>
    <property type="match status" value="1"/>
</dbReference>
<keyword evidence="6" id="KW-0560">Oxidoreductase</keyword>
<dbReference type="PROSITE" id="PS51007">
    <property type="entry name" value="CYTC"/>
    <property type="match status" value="1"/>
</dbReference>
<dbReference type="PANTHER" id="PTHR30600">
    <property type="entry name" value="CYTOCHROME C PEROXIDASE-RELATED"/>
    <property type="match status" value="1"/>
</dbReference>
<dbReference type="InterPro" id="IPR036909">
    <property type="entry name" value="Cyt_c-like_dom_sf"/>
</dbReference>
<evidence type="ECO:0000256" key="6">
    <source>
        <dbReference type="ARBA" id="ARBA00023002"/>
    </source>
</evidence>
<reference evidence="10 11" key="1">
    <citation type="submission" date="2024-09" db="EMBL/GenBank/DDBJ databases">
        <authorList>
            <person name="Sun Q."/>
            <person name="Mori K."/>
        </authorList>
    </citation>
    <scope>NUCLEOTIDE SEQUENCE [LARGE SCALE GENOMIC DNA]</scope>
    <source>
        <strain evidence="10 11">CCM 7765</strain>
    </source>
</reference>
<keyword evidence="7 8" id="KW-0408">Iron</keyword>
<evidence type="ECO:0000313" key="11">
    <source>
        <dbReference type="Proteomes" id="UP001589774"/>
    </source>
</evidence>
<sequence length="355" mass="40212">MKKWIVLIGLVIVAYACKKANETLPDLDELFPGFLKPGHFPEPVYKFTENEVTEAGFELGKRLFHEPRLSRNNTISCASCHIQSANFTHHGHDVSHGIDDQLGIRNPMPIMNLAWNKAFFWDGGVFNLDLLSIVPIENPVEMGERVPNVLVKLRTHPDYPTLFEKAFGSREITSAKMSKALSQFMLMAVSDNSKYDQVIRGEKGISFTESEQRGYLFFQNNCSRCHSEPLFTDGDFHDNGLGRNPAGDEGRYAVTLNPTDKLKFKVPSLRNLKWSAPYMHDGSIYTLSGVLDHYRKFMQHTENLDMGFRHMDGTRGVAMTDVEKEDLLNFLNTLNDETFVKKQLLSEPGGGFVIN</sequence>
<organism evidence="10 11">
    <name type="scientific">Olivibacter oleidegradans</name>
    <dbReference type="NCBI Taxonomy" id="760123"/>
    <lineage>
        <taxon>Bacteria</taxon>
        <taxon>Pseudomonadati</taxon>
        <taxon>Bacteroidota</taxon>
        <taxon>Sphingobacteriia</taxon>
        <taxon>Sphingobacteriales</taxon>
        <taxon>Sphingobacteriaceae</taxon>
        <taxon>Olivibacter</taxon>
    </lineage>
</organism>
<evidence type="ECO:0000256" key="8">
    <source>
        <dbReference type="PROSITE-ProRule" id="PRU00433"/>
    </source>
</evidence>
<keyword evidence="3 8" id="KW-0479">Metal-binding</keyword>
<feature type="domain" description="Cytochrome c" evidence="9">
    <location>
        <begin position="209"/>
        <end position="335"/>
    </location>
</feature>
<comment type="caution">
    <text evidence="10">The sequence shown here is derived from an EMBL/GenBank/DDBJ whole genome shotgun (WGS) entry which is preliminary data.</text>
</comment>
<keyword evidence="11" id="KW-1185">Reference proteome</keyword>
<name>A0ABV6HPR3_9SPHI</name>
<dbReference type="InterPro" id="IPR051395">
    <property type="entry name" value="Cytochrome_c_Peroxidase/MauG"/>
</dbReference>
<accession>A0ABV6HPR3</accession>
<dbReference type="InterPro" id="IPR004852">
    <property type="entry name" value="Di-haem_cyt_c_peroxidsae"/>
</dbReference>
<keyword evidence="5" id="KW-0574">Periplasm</keyword>
<dbReference type="EMBL" id="JBHLWO010000002">
    <property type="protein sequence ID" value="MFC0320837.1"/>
    <property type="molecule type" value="Genomic_DNA"/>
</dbReference>
<protein>
    <submittedName>
        <fullName evidence="10">Cytochrome-c peroxidase</fullName>
    </submittedName>
</protein>
<dbReference type="PIRSF" id="PIRSF000294">
    <property type="entry name" value="Cytochrome-c_peroxidase"/>
    <property type="match status" value="1"/>
</dbReference>
<keyword evidence="4" id="KW-0732">Signal</keyword>
<keyword evidence="2 8" id="KW-0349">Heme</keyword>
<evidence type="ECO:0000256" key="4">
    <source>
        <dbReference type="ARBA" id="ARBA00022729"/>
    </source>
</evidence>
<evidence type="ECO:0000256" key="2">
    <source>
        <dbReference type="ARBA" id="ARBA00022617"/>
    </source>
</evidence>
<comment type="subcellular location">
    <subcellularLocation>
        <location evidence="1">Periplasm</location>
    </subcellularLocation>
</comment>
<proteinExistence type="predicted"/>
<dbReference type="PANTHER" id="PTHR30600:SF10">
    <property type="entry name" value="BLL6722 PROTEIN"/>
    <property type="match status" value="1"/>
</dbReference>
<evidence type="ECO:0000259" key="9">
    <source>
        <dbReference type="PROSITE" id="PS51007"/>
    </source>
</evidence>
<evidence type="ECO:0000256" key="1">
    <source>
        <dbReference type="ARBA" id="ARBA00004418"/>
    </source>
</evidence>
<evidence type="ECO:0000256" key="3">
    <source>
        <dbReference type="ARBA" id="ARBA00022723"/>
    </source>
</evidence>
<dbReference type="Proteomes" id="UP001589774">
    <property type="component" value="Unassembled WGS sequence"/>
</dbReference>
<evidence type="ECO:0000256" key="7">
    <source>
        <dbReference type="ARBA" id="ARBA00023004"/>
    </source>
</evidence>
<dbReference type="InterPro" id="IPR009056">
    <property type="entry name" value="Cyt_c-like_dom"/>
</dbReference>
<dbReference type="RefSeq" id="WP_130856563.1">
    <property type="nucleotide sequence ID" value="NZ_JBHLWO010000002.1"/>
</dbReference>
<gene>
    <name evidence="10" type="ORF">ACFFI0_21105</name>
</gene>
<evidence type="ECO:0000313" key="10">
    <source>
        <dbReference type="EMBL" id="MFC0320837.1"/>
    </source>
</evidence>
<keyword evidence="10" id="KW-0575">Peroxidase</keyword>
<dbReference type="InterPro" id="IPR026259">
    <property type="entry name" value="MauG/Cytc_peroxidase"/>
</dbReference>
<evidence type="ECO:0000256" key="5">
    <source>
        <dbReference type="ARBA" id="ARBA00022764"/>
    </source>
</evidence>
<dbReference type="SUPFAM" id="SSF46626">
    <property type="entry name" value="Cytochrome c"/>
    <property type="match status" value="2"/>
</dbReference>